<dbReference type="OrthoDB" id="9809356at2"/>
<evidence type="ECO:0000256" key="17">
    <source>
        <dbReference type="ARBA" id="ARBA00049161"/>
    </source>
</evidence>
<dbReference type="GO" id="GO:0046656">
    <property type="term" value="P:folic acid biosynthetic process"/>
    <property type="evidence" value="ECO:0007669"/>
    <property type="project" value="UniProtKB-KW"/>
</dbReference>
<dbReference type="AlphaFoldDB" id="A0A0A6VH37"/>
<comment type="catalytic activity">
    <reaction evidence="16">
        <text>(6S)-5,6,7,8-tetrahydrofolyl-(gamma-L-Glu)(n) + L-glutamate + ATP = (6S)-5,6,7,8-tetrahydrofolyl-(gamma-L-Glu)(n+1) + ADP + phosphate + H(+)</text>
        <dbReference type="Rhea" id="RHEA:10580"/>
        <dbReference type="Rhea" id="RHEA-COMP:14738"/>
        <dbReference type="Rhea" id="RHEA-COMP:14740"/>
        <dbReference type="ChEBI" id="CHEBI:15378"/>
        <dbReference type="ChEBI" id="CHEBI:29985"/>
        <dbReference type="ChEBI" id="CHEBI:30616"/>
        <dbReference type="ChEBI" id="CHEBI:43474"/>
        <dbReference type="ChEBI" id="CHEBI:141005"/>
        <dbReference type="ChEBI" id="CHEBI:456216"/>
        <dbReference type="EC" id="6.3.2.17"/>
    </reaction>
</comment>
<dbReference type="PANTHER" id="PTHR11136:SF0">
    <property type="entry name" value="DIHYDROFOLATE SYNTHETASE-RELATED"/>
    <property type="match status" value="1"/>
</dbReference>
<evidence type="ECO:0000256" key="2">
    <source>
        <dbReference type="ARBA" id="ARBA00004799"/>
    </source>
</evidence>
<dbReference type="EMBL" id="JRUN01000001">
    <property type="protein sequence ID" value="KHD86891.1"/>
    <property type="molecule type" value="Genomic_DNA"/>
</dbReference>
<organism evidence="21 23">
    <name type="scientific">Heyndrickxia ginsengihumi</name>
    <dbReference type="NCBI Taxonomy" id="363870"/>
    <lineage>
        <taxon>Bacteria</taxon>
        <taxon>Bacillati</taxon>
        <taxon>Bacillota</taxon>
        <taxon>Bacilli</taxon>
        <taxon>Bacillales</taxon>
        <taxon>Bacillaceae</taxon>
        <taxon>Heyndrickxia</taxon>
    </lineage>
</organism>
<keyword evidence="11 18" id="KW-0547">Nucleotide-binding</keyword>
<dbReference type="RefSeq" id="WP_025728434.1">
    <property type="nucleotide sequence ID" value="NZ_JAAIWK010000016.1"/>
</dbReference>
<evidence type="ECO:0000256" key="16">
    <source>
        <dbReference type="ARBA" id="ARBA00047493"/>
    </source>
</evidence>
<dbReference type="InterPro" id="IPR004101">
    <property type="entry name" value="Mur_ligase_C"/>
</dbReference>
<reference evidence="21 23" key="1">
    <citation type="submission" date="2014-10" db="EMBL/GenBank/DDBJ databases">
        <title>Draft genome of phytase producing Bacillus ginsengihumi strain M2.11.</title>
        <authorList>
            <person name="Toymentseva A."/>
            <person name="Boulygina E.A."/>
            <person name="Kazakov S.V."/>
            <person name="Kayumov I."/>
            <person name="Suleimanova A.D."/>
            <person name="Mardanova A.M."/>
            <person name="Maria S.N."/>
            <person name="Sergey M.Y."/>
            <person name="Sharipova M.R."/>
        </authorList>
    </citation>
    <scope>NUCLEOTIDE SEQUENCE [LARGE SCALE GENOMIC DNA]</scope>
    <source>
        <strain evidence="21 23">M2.11</strain>
    </source>
</reference>
<evidence type="ECO:0000256" key="4">
    <source>
        <dbReference type="ARBA" id="ARBA00008276"/>
    </source>
</evidence>
<evidence type="ECO:0000256" key="12">
    <source>
        <dbReference type="ARBA" id="ARBA00022840"/>
    </source>
</evidence>
<dbReference type="GO" id="GO:0004326">
    <property type="term" value="F:tetrahydrofolylpolyglutamate synthase activity"/>
    <property type="evidence" value="ECO:0007669"/>
    <property type="project" value="UniProtKB-EC"/>
</dbReference>
<evidence type="ECO:0000313" key="24">
    <source>
        <dbReference type="Proteomes" id="UP000476934"/>
    </source>
</evidence>
<comment type="similarity">
    <text evidence="4 18">Belongs to the folylpolyglutamate synthase family.</text>
</comment>
<keyword evidence="9 18" id="KW-0436">Ligase</keyword>
<feature type="domain" description="Mur ligase C-terminal" evidence="19">
    <location>
        <begin position="301"/>
        <end position="418"/>
    </location>
</feature>
<feature type="domain" description="Mur ligase central" evidence="20">
    <location>
        <begin position="46"/>
        <end position="273"/>
    </location>
</feature>
<dbReference type="SUPFAM" id="SSF53623">
    <property type="entry name" value="MurD-like peptide ligases, catalytic domain"/>
    <property type="match status" value="1"/>
</dbReference>
<dbReference type="FunFam" id="3.40.1190.10:FF:000004">
    <property type="entry name" value="Dihydrofolate synthase/folylpolyglutamate synthase"/>
    <property type="match status" value="1"/>
</dbReference>
<comment type="catalytic activity">
    <reaction evidence="17">
        <text>7,8-dihydropteroate + L-glutamate + ATP = 7,8-dihydrofolate + ADP + phosphate + H(+)</text>
        <dbReference type="Rhea" id="RHEA:23584"/>
        <dbReference type="ChEBI" id="CHEBI:15378"/>
        <dbReference type="ChEBI" id="CHEBI:17839"/>
        <dbReference type="ChEBI" id="CHEBI:29985"/>
        <dbReference type="ChEBI" id="CHEBI:30616"/>
        <dbReference type="ChEBI" id="CHEBI:43474"/>
        <dbReference type="ChEBI" id="CHEBI:57451"/>
        <dbReference type="ChEBI" id="CHEBI:456216"/>
        <dbReference type="EC" id="6.3.2.12"/>
    </reaction>
</comment>
<evidence type="ECO:0000256" key="7">
    <source>
        <dbReference type="ARBA" id="ARBA00013025"/>
    </source>
</evidence>
<dbReference type="PROSITE" id="PS01012">
    <property type="entry name" value="FOLYLPOLYGLU_SYNT_2"/>
    <property type="match status" value="1"/>
</dbReference>
<accession>A0A0A6VH37</accession>
<dbReference type="InterPro" id="IPR018109">
    <property type="entry name" value="Folylpolyglutamate_synth_CS"/>
</dbReference>
<evidence type="ECO:0000256" key="18">
    <source>
        <dbReference type="PIRNR" id="PIRNR001563"/>
    </source>
</evidence>
<evidence type="ECO:0000256" key="10">
    <source>
        <dbReference type="ARBA" id="ARBA00022723"/>
    </source>
</evidence>
<dbReference type="PROSITE" id="PS01011">
    <property type="entry name" value="FOLYLPOLYGLU_SYNT_1"/>
    <property type="match status" value="1"/>
</dbReference>
<proteinExistence type="inferred from homology"/>
<dbReference type="Gene3D" id="3.90.190.20">
    <property type="entry name" value="Mur ligase, C-terminal domain"/>
    <property type="match status" value="1"/>
</dbReference>
<evidence type="ECO:0000256" key="14">
    <source>
        <dbReference type="ARBA" id="ARBA00022909"/>
    </source>
</evidence>
<dbReference type="PANTHER" id="PTHR11136">
    <property type="entry name" value="FOLYLPOLYGLUTAMATE SYNTHASE-RELATED"/>
    <property type="match status" value="1"/>
</dbReference>
<reference evidence="22 24" key="2">
    <citation type="submission" date="2020-02" db="EMBL/GenBank/DDBJ databases">
        <authorList>
            <person name="Feng H."/>
        </authorList>
    </citation>
    <scope>NUCLEOTIDE SEQUENCE [LARGE SCALE GENOMIC DNA]</scope>
    <source>
        <strain evidence="22 24">Gsoil 114</strain>
    </source>
</reference>
<evidence type="ECO:0000256" key="15">
    <source>
        <dbReference type="ARBA" id="ARBA00030592"/>
    </source>
</evidence>
<evidence type="ECO:0000256" key="6">
    <source>
        <dbReference type="ARBA" id="ARBA00013023"/>
    </source>
</evidence>
<evidence type="ECO:0000313" key="21">
    <source>
        <dbReference type="EMBL" id="KHD86891.1"/>
    </source>
</evidence>
<dbReference type="STRING" id="363870.NG54_00500"/>
<dbReference type="GO" id="GO:0005737">
    <property type="term" value="C:cytoplasm"/>
    <property type="evidence" value="ECO:0007669"/>
    <property type="project" value="TreeGrafter"/>
</dbReference>
<evidence type="ECO:0000256" key="11">
    <source>
        <dbReference type="ARBA" id="ARBA00022741"/>
    </source>
</evidence>
<protein>
    <recommendedName>
        <fullName evidence="8">Dihydrofolate synthase/folylpolyglutamate synthase</fullName>
        <ecNumber evidence="6">6.3.2.12</ecNumber>
        <ecNumber evidence="7">6.3.2.17</ecNumber>
    </recommendedName>
    <alternativeName>
        <fullName evidence="15">Tetrahydrofolylpolyglutamate synthase</fullName>
    </alternativeName>
</protein>
<evidence type="ECO:0000259" key="19">
    <source>
        <dbReference type="Pfam" id="PF02875"/>
    </source>
</evidence>
<evidence type="ECO:0000256" key="9">
    <source>
        <dbReference type="ARBA" id="ARBA00022598"/>
    </source>
</evidence>
<dbReference type="Gene3D" id="3.40.1190.10">
    <property type="entry name" value="Mur-like, catalytic domain"/>
    <property type="match status" value="1"/>
</dbReference>
<dbReference type="InterPro" id="IPR001645">
    <property type="entry name" value="Folylpolyglutamate_synth"/>
</dbReference>
<evidence type="ECO:0000256" key="1">
    <source>
        <dbReference type="ARBA" id="ARBA00001946"/>
    </source>
</evidence>
<dbReference type="EC" id="6.3.2.17" evidence="7"/>
<evidence type="ECO:0000256" key="8">
    <source>
        <dbReference type="ARBA" id="ARBA00019357"/>
    </source>
</evidence>
<dbReference type="Pfam" id="PF08245">
    <property type="entry name" value="Mur_ligase_M"/>
    <property type="match status" value="1"/>
</dbReference>
<comment type="caution">
    <text evidence="21">The sequence shown here is derived from an EMBL/GenBank/DDBJ whole genome shotgun (WGS) entry which is preliminary data.</text>
</comment>
<keyword evidence="12 18" id="KW-0067">ATP-binding</keyword>
<evidence type="ECO:0000313" key="23">
    <source>
        <dbReference type="Proteomes" id="UP000030588"/>
    </source>
</evidence>
<evidence type="ECO:0000313" key="22">
    <source>
        <dbReference type="EMBL" id="NEY20412.1"/>
    </source>
</evidence>
<reference evidence="22 24" key="3">
    <citation type="submission" date="2020-03" db="EMBL/GenBank/DDBJ databases">
        <title>Bacillus aquiflavi sp. nov., isolated from yellow water of strong flavor Chinese baijiu in Yibin region of China.</title>
        <authorList>
            <person name="Xie J."/>
        </authorList>
    </citation>
    <scope>NUCLEOTIDE SEQUENCE [LARGE SCALE GENOMIC DNA]</scope>
    <source>
        <strain evidence="22 24">Gsoil 114</strain>
    </source>
</reference>
<dbReference type="InterPro" id="IPR036615">
    <property type="entry name" value="Mur_ligase_C_dom_sf"/>
</dbReference>
<dbReference type="PIRSF" id="PIRSF001563">
    <property type="entry name" value="Folylpolyglu_synth"/>
    <property type="match status" value="1"/>
</dbReference>
<evidence type="ECO:0000256" key="3">
    <source>
        <dbReference type="ARBA" id="ARBA00005150"/>
    </source>
</evidence>
<keyword evidence="24" id="KW-1185">Reference proteome</keyword>
<dbReference type="NCBIfam" id="TIGR01499">
    <property type="entry name" value="folC"/>
    <property type="match status" value="1"/>
</dbReference>
<evidence type="ECO:0000256" key="5">
    <source>
        <dbReference type="ARBA" id="ARBA00011245"/>
    </source>
</evidence>
<name>A0A0A6VH37_9BACI</name>
<keyword evidence="13" id="KW-0460">Magnesium</keyword>
<gene>
    <name evidence="22" type="ORF">G4D61_10635</name>
    <name evidence="21" type="ORF">NG54_00500</name>
</gene>
<sequence>MIETYEEAIAWVQGRLKLGIKPGLERMQWLMEKWNHPEDNIKTIHIAGTNGKGSTVCYLRNILQQAKYEVGTFTSPYLEQFNERISINGVPIQDHELVLLVNAIKPLAEELEETDLGSPTEFEVITAMAIYYFAAIHPVDIVLFEVGLGGRLDSTNVISPLMSIITNIGHDHMNILGNSLAEIAYEKAGIIKHKVPVITAVEQQEALHVIEQKASEQRSSLYRANQEFTVVHKQSTGNGEMFSLISPLINEENMQISMKGHHQVYNASLAVIAVTLLNQLDDFHIDQHAIQTGLINSRWSGRFEQLSKHPLIIIDGAHNPEGIKSLVETIQTHLKDKNIRIVFSALGDKSLHEMIPQLDDVADSILFTTFDFPRAIPAKALFDISHHEHKTYIEDWRAGIQQIVKELQETDALVITGSLYFIAEVRKYLLEQ</sequence>
<dbReference type="Proteomes" id="UP000476934">
    <property type="component" value="Unassembled WGS sequence"/>
</dbReference>
<comment type="subunit">
    <text evidence="5">Monomer.</text>
</comment>
<evidence type="ECO:0000259" key="20">
    <source>
        <dbReference type="Pfam" id="PF08245"/>
    </source>
</evidence>
<dbReference type="SUPFAM" id="SSF53244">
    <property type="entry name" value="MurD-like peptide ligases, peptide-binding domain"/>
    <property type="match status" value="1"/>
</dbReference>
<dbReference type="GO" id="GO:0046872">
    <property type="term" value="F:metal ion binding"/>
    <property type="evidence" value="ECO:0007669"/>
    <property type="project" value="UniProtKB-KW"/>
</dbReference>
<comment type="cofactor">
    <cofactor evidence="1">
        <name>Mg(2+)</name>
        <dbReference type="ChEBI" id="CHEBI:18420"/>
    </cofactor>
</comment>
<comment type="pathway">
    <text evidence="3">Cofactor biosynthesis; tetrahydrofolylpolyglutamate biosynthesis.</text>
</comment>
<dbReference type="EMBL" id="JAAIWK010000016">
    <property type="protein sequence ID" value="NEY20412.1"/>
    <property type="molecule type" value="Genomic_DNA"/>
</dbReference>
<dbReference type="Proteomes" id="UP000030588">
    <property type="component" value="Unassembled WGS sequence"/>
</dbReference>
<dbReference type="GO" id="GO:0005524">
    <property type="term" value="F:ATP binding"/>
    <property type="evidence" value="ECO:0007669"/>
    <property type="project" value="UniProtKB-KW"/>
</dbReference>
<dbReference type="Pfam" id="PF02875">
    <property type="entry name" value="Mur_ligase_C"/>
    <property type="match status" value="1"/>
</dbReference>
<dbReference type="GO" id="GO:0008841">
    <property type="term" value="F:dihydrofolate synthase activity"/>
    <property type="evidence" value="ECO:0007669"/>
    <property type="project" value="UniProtKB-EC"/>
</dbReference>
<keyword evidence="10" id="KW-0479">Metal-binding</keyword>
<keyword evidence="14" id="KW-0289">Folate biosynthesis</keyword>
<dbReference type="EC" id="6.3.2.12" evidence="6"/>
<comment type="pathway">
    <text evidence="2">Cofactor biosynthesis; tetrahydrofolate biosynthesis; 7,8-dihydrofolate from 2-amino-4-hydroxy-6-hydroxymethyl-7,8-dihydropteridine diphosphate and 4-aminobenzoate: step 2/2.</text>
</comment>
<dbReference type="InterPro" id="IPR036565">
    <property type="entry name" value="Mur-like_cat_sf"/>
</dbReference>
<evidence type="ECO:0000256" key="13">
    <source>
        <dbReference type="ARBA" id="ARBA00022842"/>
    </source>
</evidence>
<dbReference type="InterPro" id="IPR013221">
    <property type="entry name" value="Mur_ligase_cen"/>
</dbReference>